<comment type="caution">
    <text evidence="4">The sequence shown here is derived from an EMBL/GenBank/DDBJ whole genome shotgun (WGS) entry which is preliminary data.</text>
</comment>
<keyword evidence="3" id="KW-0472">Membrane</keyword>
<evidence type="ECO:0000313" key="5">
    <source>
        <dbReference type="Proteomes" id="UP000824037"/>
    </source>
</evidence>
<reference evidence="4" key="2">
    <citation type="submission" date="2021-04" db="EMBL/GenBank/DDBJ databases">
        <authorList>
            <person name="Gilroy R."/>
        </authorList>
    </citation>
    <scope>NUCLEOTIDE SEQUENCE</scope>
    <source>
        <strain evidence="4">ChiGjej4B4-7305</strain>
    </source>
</reference>
<feature type="transmembrane region" description="Helical" evidence="3">
    <location>
        <begin position="6"/>
        <end position="21"/>
    </location>
</feature>
<name>A0A9D2EEE3_9MICO</name>
<evidence type="ECO:0000256" key="1">
    <source>
        <dbReference type="ARBA" id="ARBA00004127"/>
    </source>
</evidence>
<feature type="transmembrane region" description="Helical" evidence="3">
    <location>
        <begin position="273"/>
        <end position="291"/>
    </location>
</feature>
<feature type="non-terminal residue" evidence="4">
    <location>
        <position position="1"/>
    </location>
</feature>
<feature type="transmembrane region" description="Helical" evidence="3">
    <location>
        <begin position="234"/>
        <end position="261"/>
    </location>
</feature>
<dbReference type="Proteomes" id="UP000824037">
    <property type="component" value="Unassembled WGS sequence"/>
</dbReference>
<keyword evidence="2" id="KW-0813">Transport</keyword>
<dbReference type="GO" id="GO:0012505">
    <property type="term" value="C:endomembrane system"/>
    <property type="evidence" value="ECO:0007669"/>
    <property type="project" value="UniProtKB-SubCell"/>
</dbReference>
<evidence type="ECO:0000256" key="3">
    <source>
        <dbReference type="SAM" id="Phobius"/>
    </source>
</evidence>
<evidence type="ECO:0000256" key="2">
    <source>
        <dbReference type="ARBA" id="ARBA00022448"/>
    </source>
</evidence>
<organism evidence="4 5">
    <name type="scientific">Candidatus Ruania gallistercoris</name>
    <dbReference type="NCBI Taxonomy" id="2838746"/>
    <lineage>
        <taxon>Bacteria</taxon>
        <taxon>Bacillati</taxon>
        <taxon>Actinomycetota</taxon>
        <taxon>Actinomycetes</taxon>
        <taxon>Micrococcales</taxon>
        <taxon>Ruaniaceae</taxon>
        <taxon>Ruania</taxon>
    </lineage>
</organism>
<keyword evidence="3" id="KW-0812">Transmembrane</keyword>
<keyword evidence="3" id="KW-1133">Transmembrane helix</keyword>
<protein>
    <submittedName>
        <fullName evidence="4">NCS2 family permease</fullName>
    </submittedName>
</protein>
<feature type="transmembrane region" description="Helical" evidence="3">
    <location>
        <begin position="204"/>
        <end position="222"/>
    </location>
</feature>
<dbReference type="GO" id="GO:0005886">
    <property type="term" value="C:plasma membrane"/>
    <property type="evidence" value="ECO:0007669"/>
    <property type="project" value="TreeGrafter"/>
</dbReference>
<feature type="transmembrane region" description="Helical" evidence="3">
    <location>
        <begin position="178"/>
        <end position="197"/>
    </location>
</feature>
<reference evidence="4" key="1">
    <citation type="journal article" date="2021" name="PeerJ">
        <title>Extensive microbial diversity within the chicken gut microbiome revealed by metagenomics and culture.</title>
        <authorList>
            <person name="Gilroy R."/>
            <person name="Ravi A."/>
            <person name="Getino M."/>
            <person name="Pursley I."/>
            <person name="Horton D.L."/>
            <person name="Alikhan N.F."/>
            <person name="Baker D."/>
            <person name="Gharbi K."/>
            <person name="Hall N."/>
            <person name="Watson M."/>
            <person name="Adriaenssens E.M."/>
            <person name="Foster-Nyarko E."/>
            <person name="Jarju S."/>
            <person name="Secka A."/>
            <person name="Antonio M."/>
            <person name="Oren A."/>
            <person name="Chaudhuri R.R."/>
            <person name="La Ragione R."/>
            <person name="Hildebrand F."/>
            <person name="Pallen M.J."/>
        </authorList>
    </citation>
    <scope>NUCLEOTIDE SEQUENCE</scope>
    <source>
        <strain evidence="4">ChiGjej4B4-7305</strain>
    </source>
</reference>
<accession>A0A9D2EEE3</accession>
<gene>
    <name evidence="4" type="ORF">H9815_09900</name>
</gene>
<evidence type="ECO:0000313" key="4">
    <source>
        <dbReference type="EMBL" id="HIZ36079.1"/>
    </source>
</evidence>
<dbReference type="PANTHER" id="PTHR43337:SF1">
    <property type="entry name" value="XANTHINE_URACIL PERMEASE C887.17-RELATED"/>
    <property type="match status" value="1"/>
</dbReference>
<dbReference type="EMBL" id="DXBY01000165">
    <property type="protein sequence ID" value="HIZ36079.1"/>
    <property type="molecule type" value="Genomic_DNA"/>
</dbReference>
<dbReference type="PANTHER" id="PTHR43337">
    <property type="entry name" value="XANTHINE/URACIL PERMEASE C887.17-RELATED"/>
    <property type="match status" value="1"/>
</dbReference>
<comment type="subcellular location">
    <subcellularLocation>
        <location evidence="1">Endomembrane system</location>
        <topology evidence="1">Multi-pass membrane protein</topology>
    </subcellularLocation>
</comment>
<proteinExistence type="predicted"/>
<dbReference type="GO" id="GO:0005345">
    <property type="term" value="F:purine nucleobase transmembrane transporter activity"/>
    <property type="evidence" value="ECO:0007669"/>
    <property type="project" value="TreeGrafter"/>
</dbReference>
<sequence length="296" mass="30833">LVGWPSLVFVIGLLAAIILYLRKVRGALLIAIVGATVLAIIVEAVAQVGGSMNADGSPNDAGWRLNVPALPDQWVQLPDFALLGEFSLLGSWDKIGGVTVVLLVFSLLLADFFDTMGTMVAVGTEAKLLDEDGSPVGTRRILIVDSIAAAAGGAGSVSSNTSYIESTAGVADGARTGLASIVTGIAFLLATFLAPIVDIVPSEAATPVLVVVGFLMMTQVLGVDWTRAEVAVPAFLTIILMPFTYSITAGMGAGFIAYVVIHVATGKAKKIHPLMWVTAVLFVLYFIRGPLQTMFG</sequence>
<feature type="transmembrane region" description="Helical" evidence="3">
    <location>
        <begin position="95"/>
        <end position="113"/>
    </location>
</feature>
<feature type="transmembrane region" description="Helical" evidence="3">
    <location>
        <begin position="28"/>
        <end position="49"/>
    </location>
</feature>
<dbReference type="InterPro" id="IPR045018">
    <property type="entry name" value="Azg-like"/>
</dbReference>
<dbReference type="AlphaFoldDB" id="A0A9D2EEE3"/>